<dbReference type="RefSeq" id="WP_269033000.1">
    <property type="nucleotide sequence ID" value="NZ_CP114040.1"/>
</dbReference>
<evidence type="ECO:0000256" key="4">
    <source>
        <dbReference type="SAM" id="MobiDB-lite"/>
    </source>
</evidence>
<evidence type="ECO:0000313" key="7">
    <source>
        <dbReference type="EMBL" id="WAS90673.1"/>
    </source>
</evidence>
<feature type="chain" id="PRO_5045072003" description="Cytochrome c domain-containing protein" evidence="5">
    <location>
        <begin position="26"/>
        <end position="918"/>
    </location>
</feature>
<evidence type="ECO:0000256" key="2">
    <source>
        <dbReference type="ARBA" id="ARBA00023004"/>
    </source>
</evidence>
<dbReference type="InterPro" id="IPR011044">
    <property type="entry name" value="Quino_amine_DH_bsu"/>
</dbReference>
<dbReference type="InterPro" id="IPR051200">
    <property type="entry name" value="Host-pathogen_enzymatic-act"/>
</dbReference>
<evidence type="ECO:0000256" key="3">
    <source>
        <dbReference type="PROSITE-ProRule" id="PRU00433"/>
    </source>
</evidence>
<dbReference type="PROSITE" id="PS51007">
    <property type="entry name" value="CYTC"/>
    <property type="match status" value="1"/>
</dbReference>
<evidence type="ECO:0000256" key="5">
    <source>
        <dbReference type="SAM" id="SignalP"/>
    </source>
</evidence>
<keyword evidence="1 3" id="KW-0479">Metal-binding</keyword>
<feature type="region of interest" description="Disordered" evidence="4">
    <location>
        <begin position="892"/>
        <end position="918"/>
    </location>
</feature>
<keyword evidence="5" id="KW-0732">Signal</keyword>
<feature type="domain" description="Cytochrome c" evidence="6">
    <location>
        <begin position="644"/>
        <end position="791"/>
    </location>
</feature>
<sequence length="918" mass="98484">MRISILRATTVLALLAVTAPSETRAAPAFTAFESGQVRPLALSPDRKRLFAVNTPDNRLEIYAVTPGGLHHIESVPVGLEPVAVAARSNDEVWVVNHLSDSVSVVDVSGLNAEVERTLLVGDEPRDIVFAGPGKSRAFITTAHRGQNTGFDPKNTTPGVGRADVWVFAADDLGSALGGQPLSRINLFSDVPRALAASPDGRTVYAAAFLSGNQTTVVSPHQITNAGEAAGGIPGPNVNHSGVPEPNVGLIVKWNGQHWVDELGRPWDDHVKFDLPDKDVFVIDAVAGVPHLKHGSAGFFTGVGTVLFNMIVNPSNGKVYVTNTEARNEVRFEGPGEFAATTVRGHLVDTRISVLGGGVATPRQLNKHIDYADCCAERPNEENELSASQPNGMAITADGSTLYVAVLGNDKVIVYDTEALEDDSFYPDAADQIPVSGGGPTGVVLDQQRDRLYVMTRFDNGISIVDTDTREEIGHLTMHNPEPPSLVQGRRFLYDASYTSSHGDSACATCHIFGDNDSLAWDLGDPDLDVVDPPNILKMTLNPAEVPFHPMKGPMTTQSLRGMANHGAMHWRGDRNGEGQGPNVQPDGGAYSERAAFDAFNPAFEGLLGRDEPLTAAEMGAFTDFVLQVTYPPNPHRALDNSLNARQQAGHDFFTTRLTFAFDFRCVDCHVLDPDGNAQYGVEWPGFFGSDGQLVGGEFSQTFKVPHLRNMYTKIGMFGMAHDPQIHDTTFVGYDPSHQGDQVRGFGITHDGTVDSVQRFMGAFSAGPLNGPDGFHLRQEQLDVAEFLFAFDTNLRPVVGQQITLRAHNSAVAGPRIDLLEARADAGDCELIAKASVLGLEFGAVYLGNGKFTTALTAVGTQTDAQLRLLATVLHNPITYTCVPPGSGFRLGVDRDGDGHRDGDELLHGSDPADPTDTP</sequence>
<gene>
    <name evidence="7" type="ORF">O0S08_31180</name>
</gene>
<dbReference type="PANTHER" id="PTHR47197">
    <property type="entry name" value="PROTEIN NIRF"/>
    <property type="match status" value="1"/>
</dbReference>
<dbReference type="InterPro" id="IPR009056">
    <property type="entry name" value="Cyt_c-like_dom"/>
</dbReference>
<name>A0ABY7GUN6_9BACT</name>
<keyword evidence="8" id="KW-1185">Reference proteome</keyword>
<evidence type="ECO:0000256" key="1">
    <source>
        <dbReference type="ARBA" id="ARBA00022723"/>
    </source>
</evidence>
<dbReference type="InterPro" id="IPR015943">
    <property type="entry name" value="WD40/YVTN_repeat-like_dom_sf"/>
</dbReference>
<proteinExistence type="predicted"/>
<dbReference type="PANTHER" id="PTHR47197:SF3">
    <property type="entry name" value="DIHYDRO-HEME D1 DEHYDROGENASE"/>
    <property type="match status" value="1"/>
</dbReference>
<reference evidence="7" key="1">
    <citation type="submission" date="2022-11" db="EMBL/GenBank/DDBJ databases">
        <title>Minimal conservation of predation-associated metabolite biosynthetic gene clusters underscores biosynthetic potential of Myxococcota including descriptions for ten novel species: Archangium lansinium sp. nov., Myxococcus landrumus sp. nov., Nannocystis bai.</title>
        <authorList>
            <person name="Ahearne A."/>
            <person name="Stevens C."/>
            <person name="Dowd S."/>
        </authorList>
    </citation>
    <scope>NUCLEOTIDE SEQUENCE</scope>
    <source>
        <strain evidence="7">Fl3</strain>
    </source>
</reference>
<keyword evidence="2 3" id="KW-0408">Iron</keyword>
<evidence type="ECO:0000259" key="6">
    <source>
        <dbReference type="PROSITE" id="PS51007"/>
    </source>
</evidence>
<evidence type="ECO:0000313" key="8">
    <source>
        <dbReference type="Proteomes" id="UP001164459"/>
    </source>
</evidence>
<accession>A0ABY7GUN6</accession>
<dbReference type="EMBL" id="CP114040">
    <property type="protein sequence ID" value="WAS90673.1"/>
    <property type="molecule type" value="Genomic_DNA"/>
</dbReference>
<protein>
    <recommendedName>
        <fullName evidence="6">Cytochrome c domain-containing protein</fullName>
    </recommendedName>
</protein>
<dbReference type="SUPFAM" id="SSF50969">
    <property type="entry name" value="YVTN repeat-like/Quinoprotein amine dehydrogenase"/>
    <property type="match status" value="1"/>
</dbReference>
<feature type="compositionally biased region" description="Basic and acidic residues" evidence="4">
    <location>
        <begin position="892"/>
        <end position="907"/>
    </location>
</feature>
<keyword evidence="3" id="KW-0349">Heme</keyword>
<feature type="signal peptide" evidence="5">
    <location>
        <begin position="1"/>
        <end position="25"/>
    </location>
</feature>
<organism evidence="7 8">
    <name type="scientific">Nannocystis punicea</name>
    <dbReference type="NCBI Taxonomy" id="2995304"/>
    <lineage>
        <taxon>Bacteria</taxon>
        <taxon>Pseudomonadati</taxon>
        <taxon>Myxococcota</taxon>
        <taxon>Polyangia</taxon>
        <taxon>Nannocystales</taxon>
        <taxon>Nannocystaceae</taxon>
        <taxon>Nannocystis</taxon>
    </lineage>
</organism>
<dbReference type="Proteomes" id="UP001164459">
    <property type="component" value="Chromosome"/>
</dbReference>
<dbReference type="Gene3D" id="2.130.10.10">
    <property type="entry name" value="YVTN repeat-like/Quinoprotein amine dehydrogenase"/>
    <property type="match status" value="2"/>
</dbReference>